<feature type="domain" description="Multidrug resistance protein MdtA-like C-terminal permuted SH3" evidence="5">
    <location>
        <begin position="280"/>
        <end position="317"/>
    </location>
</feature>
<dbReference type="Pfam" id="PF25876">
    <property type="entry name" value="HH_MFP_RND"/>
    <property type="match status" value="1"/>
</dbReference>
<comment type="caution">
    <text evidence="6">The sequence shown here is derived from an EMBL/GenBank/DDBJ whole genome shotgun (WGS) entry which is preliminary data.</text>
</comment>
<dbReference type="GO" id="GO:1990281">
    <property type="term" value="C:efflux pump complex"/>
    <property type="evidence" value="ECO:0007669"/>
    <property type="project" value="TreeGrafter"/>
</dbReference>
<dbReference type="EMBL" id="DRNF01000426">
    <property type="protein sequence ID" value="HHJ81320.1"/>
    <property type="molecule type" value="Genomic_DNA"/>
</dbReference>
<reference evidence="6" key="1">
    <citation type="journal article" date="2020" name="mSystems">
        <title>Genome- and Community-Level Interaction Insights into Carbon Utilization and Element Cycling Functions of Hydrothermarchaeota in Hydrothermal Sediment.</title>
        <authorList>
            <person name="Zhou Z."/>
            <person name="Liu Y."/>
            <person name="Xu W."/>
            <person name="Pan J."/>
            <person name="Luo Z.H."/>
            <person name="Li M."/>
        </authorList>
    </citation>
    <scope>NUCLEOTIDE SEQUENCE [LARGE SCALE GENOMIC DNA]</scope>
    <source>
        <strain evidence="6">HyVt-505</strain>
    </source>
</reference>
<comment type="similarity">
    <text evidence="1">Belongs to the membrane fusion protein (MFP) (TC 8.A.1) family.</text>
</comment>
<dbReference type="SUPFAM" id="SSF111369">
    <property type="entry name" value="HlyD-like secretion proteins"/>
    <property type="match status" value="1"/>
</dbReference>
<protein>
    <submittedName>
        <fullName evidence="6">Efflux RND transporter periplasmic adaptor subunit</fullName>
    </submittedName>
</protein>
<feature type="domain" description="Multidrug resistance protein MdtA-like alpha-helical hairpin" evidence="3">
    <location>
        <begin position="81"/>
        <end position="149"/>
    </location>
</feature>
<feature type="domain" description="CusB-like beta-barrel" evidence="4">
    <location>
        <begin position="188"/>
        <end position="257"/>
    </location>
</feature>
<dbReference type="Pfam" id="PF25967">
    <property type="entry name" value="RND-MFP_C"/>
    <property type="match status" value="1"/>
</dbReference>
<dbReference type="Gene3D" id="2.40.420.20">
    <property type="match status" value="1"/>
</dbReference>
<dbReference type="InterPro" id="IPR006143">
    <property type="entry name" value="RND_pump_MFP"/>
</dbReference>
<dbReference type="PANTHER" id="PTHR30469:SF18">
    <property type="entry name" value="RESISTANCE-NODULATION-CELL DIVISION (RND) EFFLUX MEMBRANE FUSION PROTEIN-RELATED"/>
    <property type="match status" value="1"/>
</dbReference>
<organism evidence="6">
    <name type="scientific">Candidatus Tenderia electrophaga</name>
    <dbReference type="NCBI Taxonomy" id="1748243"/>
    <lineage>
        <taxon>Bacteria</taxon>
        <taxon>Pseudomonadati</taxon>
        <taxon>Pseudomonadota</taxon>
        <taxon>Gammaproteobacteria</taxon>
        <taxon>Candidatus Tenderiales</taxon>
        <taxon>Candidatus Tenderiaceae</taxon>
        <taxon>Candidatus Tenderia</taxon>
    </lineage>
</organism>
<dbReference type="Gene3D" id="2.40.50.100">
    <property type="match status" value="1"/>
</dbReference>
<dbReference type="GO" id="GO:0015562">
    <property type="term" value="F:efflux transmembrane transporter activity"/>
    <property type="evidence" value="ECO:0007669"/>
    <property type="project" value="TreeGrafter"/>
</dbReference>
<dbReference type="NCBIfam" id="TIGR01730">
    <property type="entry name" value="RND_mfp"/>
    <property type="match status" value="1"/>
</dbReference>
<dbReference type="AlphaFoldDB" id="A0A832N613"/>
<keyword evidence="2" id="KW-0175">Coiled coil</keyword>
<evidence type="ECO:0000256" key="1">
    <source>
        <dbReference type="ARBA" id="ARBA00009477"/>
    </source>
</evidence>
<dbReference type="InterPro" id="IPR058627">
    <property type="entry name" value="MdtA-like_C"/>
</dbReference>
<sequence length="331" mass="36453">MALLSLNQAALATGFNVFTAQQQLGKQERLFDAVIEAVHQSTMSSQIVGRVIEINYDVDDFVPKGSVILRFRDTEQQARFDQAKAGLVEAKARRKEADDEYQRVKDIYARKLVAQSEMDKAVAGQKSAHARLAAAEAKLAEAKEQLDQTVIKAPFSGYVTQRHVEVGETVGVGQPLMSGFSYEHLRATVQIPQAFVDSVRQHGKARVILKDDQSVEAESLRVFPYADEKSHSFKVRVNLPQADYGIYPGMFVKVAFVTGEVERLLILADAVVKRSELTGVYVLAEDGRVSLRQIRVGGRIGNQVEVLSGLTAGERIAADPIAAGIELKQQR</sequence>
<dbReference type="Gene3D" id="1.10.287.470">
    <property type="entry name" value="Helix hairpin bin"/>
    <property type="match status" value="1"/>
</dbReference>
<name>A0A832N613_9GAMM</name>
<feature type="coiled-coil region" evidence="2">
    <location>
        <begin position="80"/>
        <end position="152"/>
    </location>
</feature>
<accession>A0A832N613</accession>
<dbReference type="PANTHER" id="PTHR30469">
    <property type="entry name" value="MULTIDRUG RESISTANCE PROTEIN MDTA"/>
    <property type="match status" value="1"/>
</dbReference>
<evidence type="ECO:0000259" key="4">
    <source>
        <dbReference type="Pfam" id="PF25954"/>
    </source>
</evidence>
<gene>
    <name evidence="6" type="ORF">ENJ65_06765</name>
</gene>
<proteinExistence type="inferred from homology"/>
<dbReference type="InterPro" id="IPR058792">
    <property type="entry name" value="Beta-barrel_RND_2"/>
</dbReference>
<evidence type="ECO:0000256" key="2">
    <source>
        <dbReference type="SAM" id="Coils"/>
    </source>
</evidence>
<dbReference type="Proteomes" id="UP000885832">
    <property type="component" value="Unassembled WGS sequence"/>
</dbReference>
<evidence type="ECO:0000259" key="3">
    <source>
        <dbReference type="Pfam" id="PF25876"/>
    </source>
</evidence>
<evidence type="ECO:0000313" key="6">
    <source>
        <dbReference type="EMBL" id="HHJ81320.1"/>
    </source>
</evidence>
<dbReference type="Gene3D" id="2.40.30.170">
    <property type="match status" value="1"/>
</dbReference>
<dbReference type="InterPro" id="IPR058624">
    <property type="entry name" value="MdtA-like_HH"/>
</dbReference>
<evidence type="ECO:0000259" key="5">
    <source>
        <dbReference type="Pfam" id="PF25967"/>
    </source>
</evidence>
<dbReference type="Pfam" id="PF25954">
    <property type="entry name" value="Beta-barrel_RND_2"/>
    <property type="match status" value="1"/>
</dbReference>